<dbReference type="EMBL" id="JRLZ01000004">
    <property type="protein sequence ID" value="KGO96417.1"/>
    <property type="molecule type" value="Genomic_DNA"/>
</dbReference>
<keyword evidence="3" id="KW-1185">Reference proteome</keyword>
<gene>
    <name evidence="2" type="ORF">Q767_05790</name>
</gene>
<evidence type="ECO:0000313" key="3">
    <source>
        <dbReference type="Proteomes" id="UP000030149"/>
    </source>
</evidence>
<evidence type="ECO:0000313" key="2">
    <source>
        <dbReference type="EMBL" id="KGO96417.1"/>
    </source>
</evidence>
<reference evidence="3" key="1">
    <citation type="submission" date="2013-09" db="EMBL/GenBank/DDBJ databases">
        <authorList>
            <person name="Zeng Z."/>
            <person name="Chen C."/>
        </authorList>
    </citation>
    <scope>NUCLEOTIDE SEQUENCE [LARGE SCALE GENOMIC DNA]</scope>
    <source>
        <strain evidence="3">DK69</strain>
    </source>
</reference>
<dbReference type="Proteomes" id="UP000030149">
    <property type="component" value="Unassembled WGS sequence"/>
</dbReference>
<feature type="signal peptide" evidence="1">
    <location>
        <begin position="1"/>
        <end position="19"/>
    </location>
</feature>
<dbReference type="RefSeq" id="WP_023573510.1">
    <property type="nucleotide sequence ID" value="NZ_AVCS01000009.1"/>
</dbReference>
<protein>
    <recommendedName>
        <fullName evidence="4">DUF4825 domain-containing protein</fullName>
    </recommendedName>
</protein>
<dbReference type="PATRIC" id="fig|1107311.3.peg.1482"/>
<name>V6S9N0_9FLAO</name>
<comment type="caution">
    <text evidence="2">The sequence shown here is derived from an EMBL/GenBank/DDBJ whole genome shotgun (WGS) entry which is preliminary data.</text>
</comment>
<sequence>MKKLITICFLIATTLTVKAQNFQTTENEVNRLLGANKITVFCHGMEHNDINRFKIEELGRIIYHNSSEELPEYPVTMFHLVEIYGYSINDNSVVFYDDYEEEYLKLTGLDKNEGKQLVKLLEKLDKICNDNLNEFKKDFKQFDGLDDITTDKWKKI</sequence>
<dbReference type="STRING" id="1107311.Q767_05790"/>
<feature type="chain" id="PRO_5004750619" description="DUF4825 domain-containing protein" evidence="1">
    <location>
        <begin position="20"/>
        <end position="156"/>
    </location>
</feature>
<accession>V6S9N0</accession>
<dbReference type="AlphaFoldDB" id="V6S9N0"/>
<evidence type="ECO:0000256" key="1">
    <source>
        <dbReference type="SAM" id="SignalP"/>
    </source>
</evidence>
<keyword evidence="1" id="KW-0732">Signal</keyword>
<reference evidence="2 3" key="2">
    <citation type="journal article" date="2015" name="Stand. Genomic Sci.">
        <title>High quality draft genomic sequence of Flavobacterium enshiense DK69(T) and comparison among Flavobacterium genomes.</title>
        <authorList>
            <person name="Zeng Z."/>
            <person name="Chen C."/>
            <person name="Du H."/>
            <person name="Wang G."/>
            <person name="Li M."/>
        </authorList>
    </citation>
    <scope>NUCLEOTIDE SEQUENCE [LARGE SCALE GENOMIC DNA]</scope>
    <source>
        <strain evidence="2 3">DK69</strain>
    </source>
</reference>
<evidence type="ECO:0008006" key="4">
    <source>
        <dbReference type="Google" id="ProtNLM"/>
    </source>
</evidence>
<proteinExistence type="predicted"/>
<organism evidence="2 3">
    <name type="scientific">Flavobacterium enshiense DK69</name>
    <dbReference type="NCBI Taxonomy" id="1107311"/>
    <lineage>
        <taxon>Bacteria</taxon>
        <taxon>Pseudomonadati</taxon>
        <taxon>Bacteroidota</taxon>
        <taxon>Flavobacteriia</taxon>
        <taxon>Flavobacteriales</taxon>
        <taxon>Flavobacteriaceae</taxon>
        <taxon>Flavobacterium</taxon>
    </lineage>
</organism>